<reference evidence="2" key="1">
    <citation type="submission" date="2017-03" db="EMBL/GenBank/DDBJ databases">
        <title>Phytopthora megakarya and P. palmivora, two closely related causual agents of cacao black pod achieved similar genome size and gene model numbers by different mechanisms.</title>
        <authorList>
            <person name="Ali S."/>
            <person name="Shao J."/>
            <person name="Larry D.J."/>
            <person name="Kronmiller B."/>
            <person name="Shen D."/>
            <person name="Strem M.D."/>
            <person name="Melnick R.L."/>
            <person name="Guiltinan M.J."/>
            <person name="Tyler B.M."/>
            <person name="Meinhardt L.W."/>
            <person name="Bailey B.A."/>
        </authorList>
    </citation>
    <scope>NUCLEOTIDE SEQUENCE [LARGE SCALE GENOMIC DNA]</scope>
    <source>
        <strain evidence="2">zdho120</strain>
    </source>
</reference>
<organism evidence="1 2">
    <name type="scientific">Phytophthora megakarya</name>
    <dbReference type="NCBI Taxonomy" id="4795"/>
    <lineage>
        <taxon>Eukaryota</taxon>
        <taxon>Sar</taxon>
        <taxon>Stramenopiles</taxon>
        <taxon>Oomycota</taxon>
        <taxon>Peronosporomycetes</taxon>
        <taxon>Peronosporales</taxon>
        <taxon>Peronosporaceae</taxon>
        <taxon>Phytophthora</taxon>
    </lineage>
</organism>
<proteinExistence type="predicted"/>
<gene>
    <name evidence="1" type="ORF">PHMEG_000519</name>
</gene>
<name>A0A225X548_9STRA</name>
<keyword evidence="2" id="KW-1185">Reference proteome</keyword>
<comment type="caution">
    <text evidence="1">The sequence shown here is derived from an EMBL/GenBank/DDBJ whole genome shotgun (WGS) entry which is preliminary data.</text>
</comment>
<accession>A0A225X548</accession>
<dbReference type="EMBL" id="NBNE01000013">
    <property type="protein sequence ID" value="OWZ24447.1"/>
    <property type="molecule type" value="Genomic_DNA"/>
</dbReference>
<dbReference type="AlphaFoldDB" id="A0A225X548"/>
<evidence type="ECO:0000313" key="1">
    <source>
        <dbReference type="EMBL" id="OWZ24447.1"/>
    </source>
</evidence>
<protein>
    <submittedName>
        <fullName evidence="1">Uncharacterized protein</fullName>
    </submittedName>
</protein>
<evidence type="ECO:0000313" key="2">
    <source>
        <dbReference type="Proteomes" id="UP000198211"/>
    </source>
</evidence>
<dbReference type="Proteomes" id="UP000198211">
    <property type="component" value="Unassembled WGS sequence"/>
</dbReference>
<sequence length="110" mass="12664">MKRNTWHLRIARTNPYFDELGYEQGASVINDDDNQACIAITEYPARHSRVKHIDLNDAALLYVISKDNLADAMTKGLSRDQHEYLRELMNVKSMGVKPGVGAQQRYARWK</sequence>